<name>A0AAE1BWC9_PETCI</name>
<gene>
    <name evidence="2" type="ORF">Pcinc_037253</name>
</gene>
<organism evidence="2 3">
    <name type="scientific">Petrolisthes cinctipes</name>
    <name type="common">Flat porcelain crab</name>
    <dbReference type="NCBI Taxonomy" id="88211"/>
    <lineage>
        <taxon>Eukaryota</taxon>
        <taxon>Metazoa</taxon>
        <taxon>Ecdysozoa</taxon>
        <taxon>Arthropoda</taxon>
        <taxon>Crustacea</taxon>
        <taxon>Multicrustacea</taxon>
        <taxon>Malacostraca</taxon>
        <taxon>Eumalacostraca</taxon>
        <taxon>Eucarida</taxon>
        <taxon>Decapoda</taxon>
        <taxon>Pleocyemata</taxon>
        <taxon>Anomura</taxon>
        <taxon>Galatheoidea</taxon>
        <taxon>Porcellanidae</taxon>
        <taxon>Petrolisthes</taxon>
    </lineage>
</organism>
<comment type="caution">
    <text evidence="2">The sequence shown here is derived from an EMBL/GenBank/DDBJ whole genome shotgun (WGS) entry which is preliminary data.</text>
</comment>
<dbReference type="Proteomes" id="UP001286313">
    <property type="component" value="Unassembled WGS sequence"/>
</dbReference>
<sequence>MNNTDDGGKKQIRRYLLIMKLIPRPLRKCILVNHDWRSLVGSGCKGFLETISFCCYHVYTSPPPLPDCPVTSEHSSPPPQCSHTSQSKDQCYHSS</sequence>
<proteinExistence type="predicted"/>
<feature type="compositionally biased region" description="Polar residues" evidence="1">
    <location>
        <begin position="81"/>
        <end position="95"/>
    </location>
</feature>
<feature type="region of interest" description="Disordered" evidence="1">
    <location>
        <begin position="68"/>
        <end position="95"/>
    </location>
</feature>
<evidence type="ECO:0000313" key="3">
    <source>
        <dbReference type="Proteomes" id="UP001286313"/>
    </source>
</evidence>
<evidence type="ECO:0000256" key="1">
    <source>
        <dbReference type="SAM" id="MobiDB-lite"/>
    </source>
</evidence>
<reference evidence="2" key="1">
    <citation type="submission" date="2023-10" db="EMBL/GenBank/DDBJ databases">
        <title>Genome assemblies of two species of porcelain crab, Petrolisthes cinctipes and Petrolisthes manimaculis (Anomura: Porcellanidae).</title>
        <authorList>
            <person name="Angst P."/>
        </authorList>
    </citation>
    <scope>NUCLEOTIDE SEQUENCE</scope>
    <source>
        <strain evidence="2">PB745_01</strain>
        <tissue evidence="2">Gill</tissue>
    </source>
</reference>
<evidence type="ECO:0000313" key="2">
    <source>
        <dbReference type="EMBL" id="KAK3856434.1"/>
    </source>
</evidence>
<protein>
    <submittedName>
        <fullName evidence="2">Uncharacterized protein</fullName>
    </submittedName>
</protein>
<accession>A0AAE1BWC9</accession>
<keyword evidence="3" id="KW-1185">Reference proteome</keyword>
<dbReference type="AlphaFoldDB" id="A0AAE1BWC9"/>
<dbReference type="EMBL" id="JAWQEG010005889">
    <property type="protein sequence ID" value="KAK3856434.1"/>
    <property type="molecule type" value="Genomic_DNA"/>
</dbReference>